<evidence type="ECO:0000313" key="2">
    <source>
        <dbReference type="EMBL" id="BDQ36134.1"/>
    </source>
</evidence>
<dbReference type="PANTHER" id="PTHR12835:SF5">
    <property type="entry name" value="BIOTIN--PROTEIN LIGASE"/>
    <property type="match status" value="1"/>
</dbReference>
<proteinExistence type="predicted"/>
<feature type="domain" description="BPL/LPL catalytic" evidence="1">
    <location>
        <begin position="1"/>
        <end position="165"/>
    </location>
</feature>
<sequence length="226" mass="23928">MVGNGLLGEWGAVVSVVQDGGRGQLRRPWVSMPGNMHASIVLPKPPTAGPWAESLTNLLPLVAGALFANVLESLGASIQLKWPNDILQNGRKVGGMLIEERNGIIILGLGLNLVGCPEDTLMREDCSAPAGTVAIPSFSGGPLTLLETLVSRGENVYAVMLDEIPPTQFIRMIENRLAWMGQTIQVREGNLDPYEAVIVGLSPQGGLVVLRGGEETVLFSGSISPL</sequence>
<dbReference type="Gene3D" id="3.30.930.10">
    <property type="entry name" value="Bira Bifunctional Protein, Domain 2"/>
    <property type="match status" value="1"/>
</dbReference>
<dbReference type="SUPFAM" id="SSF55681">
    <property type="entry name" value="Class II aaRS and biotin synthetases"/>
    <property type="match status" value="1"/>
</dbReference>
<evidence type="ECO:0000313" key="3">
    <source>
        <dbReference type="Proteomes" id="UP001317742"/>
    </source>
</evidence>
<keyword evidence="3" id="KW-1185">Reference proteome</keyword>
<organism evidence="2 3">
    <name type="scientific">Pseudodesulfovibrio nedwellii</name>
    <dbReference type="NCBI Taxonomy" id="2973072"/>
    <lineage>
        <taxon>Bacteria</taxon>
        <taxon>Pseudomonadati</taxon>
        <taxon>Thermodesulfobacteriota</taxon>
        <taxon>Desulfovibrionia</taxon>
        <taxon>Desulfovibrionales</taxon>
        <taxon>Desulfovibrionaceae</taxon>
    </lineage>
</organism>
<dbReference type="Pfam" id="PF03099">
    <property type="entry name" value="BPL_LplA_LipB"/>
    <property type="match status" value="1"/>
</dbReference>
<protein>
    <recommendedName>
        <fullName evidence="1">BPL/LPL catalytic domain-containing protein</fullName>
    </recommendedName>
</protein>
<dbReference type="PANTHER" id="PTHR12835">
    <property type="entry name" value="BIOTIN PROTEIN LIGASE"/>
    <property type="match status" value="1"/>
</dbReference>
<evidence type="ECO:0000259" key="1">
    <source>
        <dbReference type="PROSITE" id="PS51733"/>
    </source>
</evidence>
<dbReference type="Proteomes" id="UP001317742">
    <property type="component" value="Chromosome"/>
</dbReference>
<gene>
    <name evidence="2" type="ORF">SYK_04940</name>
</gene>
<reference evidence="2 3" key="1">
    <citation type="submission" date="2022-08" db="EMBL/GenBank/DDBJ databases">
        <title>Genome Sequence of the sulphate-reducing bacterium, Pseudodesulfovibrio sp. SYK.</title>
        <authorList>
            <person name="Kondo R."/>
            <person name="Kataoka T."/>
        </authorList>
    </citation>
    <scope>NUCLEOTIDE SEQUENCE [LARGE SCALE GENOMIC DNA]</scope>
    <source>
        <strain evidence="2 3">SYK</strain>
    </source>
</reference>
<name>A0ABM8AXG7_9BACT</name>
<dbReference type="PROSITE" id="PS51733">
    <property type="entry name" value="BPL_LPL_CATALYTIC"/>
    <property type="match status" value="1"/>
</dbReference>
<dbReference type="InterPro" id="IPR004143">
    <property type="entry name" value="BPL_LPL_catalytic"/>
</dbReference>
<accession>A0ABM8AXG7</accession>
<dbReference type="EMBL" id="AP026709">
    <property type="protein sequence ID" value="BDQ36134.1"/>
    <property type="molecule type" value="Genomic_DNA"/>
</dbReference>
<dbReference type="InterPro" id="IPR045864">
    <property type="entry name" value="aa-tRNA-synth_II/BPL/LPL"/>
</dbReference>